<keyword evidence="12" id="KW-0418">Kinase</keyword>
<evidence type="ECO:0000313" key="13">
    <source>
        <dbReference type="Proteomes" id="UP001140206"/>
    </source>
</evidence>
<evidence type="ECO:0000256" key="9">
    <source>
        <dbReference type="ARBA" id="ARBA00023136"/>
    </source>
</evidence>
<evidence type="ECO:0000256" key="8">
    <source>
        <dbReference type="ARBA" id="ARBA00022989"/>
    </source>
</evidence>
<keyword evidence="7" id="KW-0677">Repeat</keyword>
<dbReference type="InterPro" id="IPR001611">
    <property type="entry name" value="Leu-rich_rpt"/>
</dbReference>
<evidence type="ECO:0000256" key="2">
    <source>
        <dbReference type="ARBA" id="ARBA00009592"/>
    </source>
</evidence>
<dbReference type="EMBL" id="JAMFTS010000001">
    <property type="protein sequence ID" value="KAJ4809077.1"/>
    <property type="molecule type" value="Genomic_DNA"/>
</dbReference>
<evidence type="ECO:0000256" key="1">
    <source>
        <dbReference type="ARBA" id="ARBA00004479"/>
    </source>
</evidence>
<keyword evidence="9 11" id="KW-0472">Membrane</keyword>
<sequence length="260" mass="29016">MLNNLQLLDFSNNNLKGPIPHVLSHMHSMAIMTITNKSYIDVGFNVTVDKESIDFMWKGVEATYQETIALLTGVDLSCNALSGEIPKDLMKLQGLISLNLSRNQLSGMIPNNIGNLTSLEVLDLSMNLLSGTIPPSLSQLTSLDTLNLSHNKLTGQIPSGSQLQTFNITAFSDNDGLCGFPLPNNCLTHNNSIVPLVKNDSGYKKLEVIWIICSVILGYVTGFWVYFGALYWKISLRFAVFHFTDKMQDKMMKWCGRYFH</sequence>
<feature type="transmembrane region" description="Helical" evidence="11">
    <location>
        <begin position="208"/>
        <end position="232"/>
    </location>
</feature>
<organism evidence="12 13">
    <name type="scientific">Rhynchospora pubera</name>
    <dbReference type="NCBI Taxonomy" id="906938"/>
    <lineage>
        <taxon>Eukaryota</taxon>
        <taxon>Viridiplantae</taxon>
        <taxon>Streptophyta</taxon>
        <taxon>Embryophyta</taxon>
        <taxon>Tracheophyta</taxon>
        <taxon>Spermatophyta</taxon>
        <taxon>Magnoliopsida</taxon>
        <taxon>Liliopsida</taxon>
        <taxon>Poales</taxon>
        <taxon>Cyperaceae</taxon>
        <taxon>Cyperoideae</taxon>
        <taxon>Rhynchosporeae</taxon>
        <taxon>Rhynchospora</taxon>
    </lineage>
</organism>
<dbReference type="PANTHER" id="PTHR48063:SF112">
    <property type="entry name" value="RECEPTOR LIKE PROTEIN 30-LIKE"/>
    <property type="match status" value="1"/>
</dbReference>
<evidence type="ECO:0000256" key="3">
    <source>
        <dbReference type="ARBA" id="ARBA00022614"/>
    </source>
</evidence>
<keyword evidence="12" id="KW-0675">Receptor</keyword>
<evidence type="ECO:0000256" key="5">
    <source>
        <dbReference type="ARBA" id="ARBA00022692"/>
    </source>
</evidence>
<proteinExistence type="inferred from homology"/>
<dbReference type="PRINTS" id="PR00019">
    <property type="entry name" value="LEURICHRPT"/>
</dbReference>
<dbReference type="FunFam" id="3.80.10.10:FF:000111">
    <property type="entry name" value="LRR receptor-like serine/threonine-protein kinase ERECTA"/>
    <property type="match status" value="1"/>
</dbReference>
<dbReference type="GO" id="GO:0009742">
    <property type="term" value="P:brassinosteroid mediated signaling pathway"/>
    <property type="evidence" value="ECO:0007669"/>
    <property type="project" value="UniProtKB-KW"/>
</dbReference>
<dbReference type="PROSITE" id="PS51450">
    <property type="entry name" value="LRR"/>
    <property type="match status" value="1"/>
</dbReference>
<dbReference type="AlphaFoldDB" id="A0AAV8GV04"/>
<reference evidence="12" key="1">
    <citation type="submission" date="2022-08" db="EMBL/GenBank/DDBJ databases">
        <authorList>
            <person name="Marques A."/>
        </authorList>
    </citation>
    <scope>NUCLEOTIDE SEQUENCE</scope>
    <source>
        <strain evidence="12">RhyPub2mFocal</strain>
        <tissue evidence="12">Leaves</tissue>
    </source>
</reference>
<dbReference type="Pfam" id="PF00560">
    <property type="entry name" value="LRR_1"/>
    <property type="match status" value="2"/>
</dbReference>
<evidence type="ECO:0000256" key="6">
    <source>
        <dbReference type="ARBA" id="ARBA00022729"/>
    </source>
</evidence>
<keyword evidence="4" id="KW-1070">Brassinosteroid signaling pathway</keyword>
<dbReference type="Proteomes" id="UP001140206">
    <property type="component" value="Chromosome 1"/>
</dbReference>
<evidence type="ECO:0000256" key="7">
    <source>
        <dbReference type="ARBA" id="ARBA00022737"/>
    </source>
</evidence>
<evidence type="ECO:0000256" key="4">
    <source>
        <dbReference type="ARBA" id="ARBA00022626"/>
    </source>
</evidence>
<keyword evidence="12" id="KW-0808">Transferase</keyword>
<keyword evidence="13" id="KW-1185">Reference proteome</keyword>
<comment type="caution">
    <text evidence="12">The sequence shown here is derived from an EMBL/GenBank/DDBJ whole genome shotgun (WGS) entry which is preliminary data.</text>
</comment>
<keyword evidence="3" id="KW-0433">Leucine-rich repeat</keyword>
<dbReference type="PANTHER" id="PTHR48063">
    <property type="entry name" value="LRR RECEPTOR-LIKE KINASE"/>
    <property type="match status" value="1"/>
</dbReference>
<keyword evidence="8 11" id="KW-1133">Transmembrane helix</keyword>
<keyword evidence="10" id="KW-0325">Glycoprotein</keyword>
<comment type="subcellular location">
    <subcellularLocation>
        <location evidence="1">Membrane</location>
        <topology evidence="1">Single-pass type I membrane protein</topology>
    </subcellularLocation>
</comment>
<name>A0AAV8GV04_9POAL</name>
<keyword evidence="5 11" id="KW-0812">Transmembrane</keyword>
<keyword evidence="6" id="KW-0732">Signal</keyword>
<comment type="similarity">
    <text evidence="2">Belongs to the RLP family.</text>
</comment>
<dbReference type="GO" id="GO:0016301">
    <property type="term" value="F:kinase activity"/>
    <property type="evidence" value="ECO:0007669"/>
    <property type="project" value="UniProtKB-KW"/>
</dbReference>
<accession>A0AAV8GV04</accession>
<evidence type="ECO:0000313" key="12">
    <source>
        <dbReference type="EMBL" id="KAJ4809077.1"/>
    </source>
</evidence>
<dbReference type="Gene3D" id="3.80.10.10">
    <property type="entry name" value="Ribonuclease Inhibitor"/>
    <property type="match status" value="1"/>
</dbReference>
<protein>
    <submittedName>
        <fullName evidence="12">LRR receptor-like serine/threonine-protein kinase FLS2</fullName>
    </submittedName>
</protein>
<dbReference type="SUPFAM" id="SSF52058">
    <property type="entry name" value="L domain-like"/>
    <property type="match status" value="1"/>
</dbReference>
<evidence type="ECO:0000256" key="11">
    <source>
        <dbReference type="SAM" id="Phobius"/>
    </source>
</evidence>
<evidence type="ECO:0000256" key="10">
    <source>
        <dbReference type="ARBA" id="ARBA00023180"/>
    </source>
</evidence>
<dbReference type="InterPro" id="IPR046956">
    <property type="entry name" value="RLP23-like"/>
</dbReference>
<dbReference type="Pfam" id="PF13855">
    <property type="entry name" value="LRR_8"/>
    <property type="match status" value="1"/>
</dbReference>
<dbReference type="InterPro" id="IPR032675">
    <property type="entry name" value="LRR_dom_sf"/>
</dbReference>
<dbReference type="GO" id="GO:0016020">
    <property type="term" value="C:membrane"/>
    <property type="evidence" value="ECO:0007669"/>
    <property type="project" value="UniProtKB-SubCell"/>
</dbReference>
<gene>
    <name evidence="12" type="ORF">LUZ62_021643</name>
</gene>